<comment type="function">
    <text evidence="5">Toxic component of a toxin-antitoxin (TA) system. An RNase.</text>
</comment>
<name>A0A926VFG5_9CYAN</name>
<keyword evidence="5" id="KW-0800">Toxin</keyword>
<reference evidence="7" key="2">
    <citation type="submission" date="2020-08" db="EMBL/GenBank/DDBJ databases">
        <authorList>
            <person name="Chen M."/>
            <person name="Teng W."/>
            <person name="Zhao L."/>
            <person name="Hu C."/>
            <person name="Zhou Y."/>
            <person name="Han B."/>
            <person name="Song L."/>
            <person name="Shu W."/>
        </authorList>
    </citation>
    <scope>NUCLEOTIDE SEQUENCE</scope>
    <source>
        <strain evidence="7">FACHB-1375</strain>
    </source>
</reference>
<evidence type="ECO:0000259" key="6">
    <source>
        <dbReference type="Pfam" id="PF01850"/>
    </source>
</evidence>
<dbReference type="InterPro" id="IPR002716">
    <property type="entry name" value="PIN_dom"/>
</dbReference>
<feature type="binding site" evidence="5">
    <location>
        <position position="5"/>
    </location>
    <ligand>
        <name>Mg(2+)</name>
        <dbReference type="ChEBI" id="CHEBI:18420"/>
    </ligand>
</feature>
<comment type="cofactor">
    <cofactor evidence="5">
        <name>Mg(2+)</name>
        <dbReference type="ChEBI" id="CHEBI:18420"/>
    </cofactor>
</comment>
<dbReference type="InterPro" id="IPR029060">
    <property type="entry name" value="PIN-like_dom_sf"/>
</dbReference>
<keyword evidence="5" id="KW-0460">Magnesium</keyword>
<evidence type="ECO:0000256" key="5">
    <source>
        <dbReference type="HAMAP-Rule" id="MF_00265"/>
    </source>
</evidence>
<dbReference type="GO" id="GO:0000287">
    <property type="term" value="F:magnesium ion binding"/>
    <property type="evidence" value="ECO:0007669"/>
    <property type="project" value="UniProtKB-UniRule"/>
</dbReference>
<dbReference type="HAMAP" id="MF_00265">
    <property type="entry name" value="VapC_Nob1"/>
    <property type="match status" value="1"/>
</dbReference>
<dbReference type="GO" id="GO:0090729">
    <property type="term" value="F:toxin activity"/>
    <property type="evidence" value="ECO:0007669"/>
    <property type="project" value="UniProtKB-KW"/>
</dbReference>
<dbReference type="EMBL" id="JACJPW010000041">
    <property type="protein sequence ID" value="MBD2182685.1"/>
    <property type="molecule type" value="Genomic_DNA"/>
</dbReference>
<comment type="caution">
    <text evidence="7">The sequence shown here is derived from an EMBL/GenBank/DDBJ whole genome shotgun (WGS) entry which is preliminary data.</text>
</comment>
<evidence type="ECO:0000313" key="8">
    <source>
        <dbReference type="Proteomes" id="UP000641646"/>
    </source>
</evidence>
<comment type="similarity">
    <text evidence="5">Belongs to the PINc/VapC protein family.</text>
</comment>
<keyword evidence="4 5" id="KW-0378">Hydrolase</keyword>
<dbReference type="SUPFAM" id="SSF88723">
    <property type="entry name" value="PIN domain-like"/>
    <property type="match status" value="1"/>
</dbReference>
<keyword evidence="1 5" id="KW-1277">Toxin-antitoxin system</keyword>
<dbReference type="CDD" id="cd09874">
    <property type="entry name" value="PIN_MT3492-like"/>
    <property type="match status" value="1"/>
</dbReference>
<proteinExistence type="inferred from homology"/>
<evidence type="ECO:0000256" key="3">
    <source>
        <dbReference type="ARBA" id="ARBA00022723"/>
    </source>
</evidence>
<feature type="domain" description="PIN" evidence="6">
    <location>
        <begin position="2"/>
        <end position="127"/>
    </location>
</feature>
<dbReference type="GO" id="GO:0016787">
    <property type="term" value="F:hydrolase activity"/>
    <property type="evidence" value="ECO:0007669"/>
    <property type="project" value="UniProtKB-KW"/>
</dbReference>
<keyword evidence="8" id="KW-1185">Reference proteome</keyword>
<protein>
    <recommendedName>
        <fullName evidence="5">Ribonuclease VapC</fullName>
        <shortName evidence="5">RNase VapC</shortName>
        <ecNumber evidence="5">3.1.-.-</ecNumber>
    </recommendedName>
    <alternativeName>
        <fullName evidence="5">Toxin VapC</fullName>
    </alternativeName>
</protein>
<dbReference type="AlphaFoldDB" id="A0A926VFG5"/>
<organism evidence="7 8">
    <name type="scientific">Aerosakkonema funiforme FACHB-1375</name>
    <dbReference type="NCBI Taxonomy" id="2949571"/>
    <lineage>
        <taxon>Bacteria</taxon>
        <taxon>Bacillati</taxon>
        <taxon>Cyanobacteriota</taxon>
        <taxon>Cyanophyceae</taxon>
        <taxon>Oscillatoriophycideae</taxon>
        <taxon>Aerosakkonematales</taxon>
        <taxon>Aerosakkonemataceae</taxon>
        <taxon>Aerosakkonema</taxon>
    </lineage>
</organism>
<evidence type="ECO:0000256" key="1">
    <source>
        <dbReference type="ARBA" id="ARBA00022649"/>
    </source>
</evidence>
<keyword evidence="2 5" id="KW-0540">Nuclease</keyword>
<gene>
    <name evidence="5" type="primary">vapC</name>
    <name evidence="7" type="ORF">H6G03_16530</name>
</gene>
<keyword evidence="3 5" id="KW-0479">Metal-binding</keyword>
<dbReference type="Pfam" id="PF01850">
    <property type="entry name" value="PIN"/>
    <property type="match status" value="1"/>
</dbReference>
<evidence type="ECO:0000256" key="4">
    <source>
        <dbReference type="ARBA" id="ARBA00022801"/>
    </source>
</evidence>
<dbReference type="Gene3D" id="3.40.50.1010">
    <property type="entry name" value="5'-nuclease"/>
    <property type="match status" value="1"/>
</dbReference>
<dbReference type="RefSeq" id="WP_190465649.1">
    <property type="nucleotide sequence ID" value="NZ_JACJPW010000041.1"/>
</dbReference>
<accession>A0A926VFG5</accession>
<evidence type="ECO:0000256" key="2">
    <source>
        <dbReference type="ARBA" id="ARBA00022722"/>
    </source>
</evidence>
<sequence>MIYLDTSVIVLFYLPEALSIAILELLAIEEQPALSQLVEMFSALSRRVRMREISQEQAREIAEQFQIHLDGGFYTRIPLEPIHYQQAREWIARFDTALRTLDAIHLAIAAANDLRLVTADETLAEAGNVFGITVQLITP</sequence>
<dbReference type="GO" id="GO:0004540">
    <property type="term" value="F:RNA nuclease activity"/>
    <property type="evidence" value="ECO:0007669"/>
    <property type="project" value="InterPro"/>
</dbReference>
<evidence type="ECO:0000313" key="7">
    <source>
        <dbReference type="EMBL" id="MBD2182685.1"/>
    </source>
</evidence>
<dbReference type="EC" id="3.1.-.-" evidence="5"/>
<reference evidence="7" key="1">
    <citation type="journal article" date="2015" name="ISME J.">
        <title>Draft Genome Sequence of Streptomyces incarnatus NRRL8089, which Produces the Nucleoside Antibiotic Sinefungin.</title>
        <authorList>
            <person name="Oshima K."/>
            <person name="Hattori M."/>
            <person name="Shimizu H."/>
            <person name="Fukuda K."/>
            <person name="Nemoto M."/>
            <person name="Inagaki K."/>
            <person name="Tamura T."/>
        </authorList>
    </citation>
    <scope>NUCLEOTIDE SEQUENCE</scope>
    <source>
        <strain evidence="7">FACHB-1375</strain>
    </source>
</reference>
<dbReference type="Proteomes" id="UP000641646">
    <property type="component" value="Unassembled WGS sequence"/>
</dbReference>
<feature type="binding site" evidence="5">
    <location>
        <position position="102"/>
    </location>
    <ligand>
        <name>Mg(2+)</name>
        <dbReference type="ChEBI" id="CHEBI:18420"/>
    </ligand>
</feature>
<dbReference type="InterPro" id="IPR022907">
    <property type="entry name" value="VapC_family"/>
</dbReference>